<gene>
    <name evidence="1" type="ORF">BMI91_10745</name>
</gene>
<evidence type="ECO:0000313" key="1">
    <source>
        <dbReference type="EMBL" id="OOY24499.1"/>
    </source>
</evidence>
<protein>
    <submittedName>
        <fullName evidence="1">Uncharacterized protein</fullName>
    </submittedName>
</protein>
<name>A0ABX3N223_9RHOB</name>
<proteinExistence type="predicted"/>
<accession>A0ABX3N223</accession>
<dbReference type="Proteomes" id="UP000190787">
    <property type="component" value="Unassembled WGS sequence"/>
</dbReference>
<keyword evidence="2" id="KW-1185">Reference proteome</keyword>
<organism evidence="1 2">
    <name type="scientific">Thioclava sediminum</name>
    <dbReference type="NCBI Taxonomy" id="1915319"/>
    <lineage>
        <taxon>Bacteria</taxon>
        <taxon>Pseudomonadati</taxon>
        <taxon>Pseudomonadota</taxon>
        <taxon>Alphaproteobacteria</taxon>
        <taxon>Rhodobacterales</taxon>
        <taxon>Paracoccaceae</taxon>
        <taxon>Thioclava</taxon>
    </lineage>
</organism>
<comment type="caution">
    <text evidence="1">The sequence shown here is derived from an EMBL/GenBank/DDBJ whole genome shotgun (WGS) entry which is preliminary data.</text>
</comment>
<dbReference type="EMBL" id="MPZV01000002">
    <property type="protein sequence ID" value="OOY24499.1"/>
    <property type="molecule type" value="Genomic_DNA"/>
</dbReference>
<reference evidence="1 2" key="1">
    <citation type="submission" date="2016-11" db="EMBL/GenBank/DDBJ databases">
        <title>A multilocus sequence analysis scheme for characterization of bacteria in the genus Thioclava.</title>
        <authorList>
            <person name="Liu Y."/>
            <person name="Shao Z."/>
        </authorList>
    </citation>
    <scope>NUCLEOTIDE SEQUENCE [LARGE SCALE GENOMIC DNA]</scope>
    <source>
        <strain evidence="1 2">TAW-CT134</strain>
    </source>
</reference>
<sequence length="59" mass="6805">MQQGEPRGQSGEVWIADVVLRLDRLEADEETQCLAQVEHRRRRLEARPLTGRSLFQCLG</sequence>
<evidence type="ECO:0000313" key="2">
    <source>
        <dbReference type="Proteomes" id="UP000190787"/>
    </source>
</evidence>